<evidence type="ECO:0000259" key="1">
    <source>
        <dbReference type="Pfam" id="PF00534"/>
    </source>
</evidence>
<dbReference type="Gene3D" id="3.40.50.2000">
    <property type="entry name" value="Glycogen Phosphorylase B"/>
    <property type="match status" value="2"/>
</dbReference>
<feature type="domain" description="Glycosyl transferase family 1" evidence="1">
    <location>
        <begin position="230"/>
        <end position="394"/>
    </location>
</feature>
<dbReference type="InterPro" id="IPR001296">
    <property type="entry name" value="Glyco_trans_1"/>
</dbReference>
<keyword evidence="4" id="KW-1185">Reference proteome</keyword>
<dbReference type="PANTHER" id="PTHR45947">
    <property type="entry name" value="SULFOQUINOVOSYL TRANSFERASE SQD2"/>
    <property type="match status" value="1"/>
</dbReference>
<dbReference type="InterPro" id="IPR028098">
    <property type="entry name" value="Glyco_trans_4-like_N"/>
</dbReference>
<gene>
    <name evidence="3" type="ORF">ACFFH4_17920</name>
</gene>
<proteinExistence type="predicted"/>
<comment type="caution">
    <text evidence="3">The sequence shown here is derived from an EMBL/GenBank/DDBJ whole genome shotgun (WGS) entry which is preliminary data.</text>
</comment>
<dbReference type="PANTHER" id="PTHR45947:SF3">
    <property type="entry name" value="SULFOQUINOVOSYL TRANSFERASE SQD2"/>
    <property type="match status" value="1"/>
</dbReference>
<dbReference type="SUPFAM" id="SSF53756">
    <property type="entry name" value="UDP-Glycosyltransferase/glycogen phosphorylase"/>
    <property type="match status" value="1"/>
</dbReference>
<dbReference type="Pfam" id="PF13439">
    <property type="entry name" value="Glyco_transf_4"/>
    <property type="match status" value="1"/>
</dbReference>
<dbReference type="Proteomes" id="UP001589833">
    <property type="component" value="Unassembled WGS sequence"/>
</dbReference>
<evidence type="ECO:0000313" key="4">
    <source>
        <dbReference type="Proteomes" id="UP001589833"/>
    </source>
</evidence>
<name>A0ABV6NL76_9BACI</name>
<protein>
    <submittedName>
        <fullName evidence="3">Glycosyltransferase family 4 protein</fullName>
    </submittedName>
</protein>
<dbReference type="CDD" id="cd03794">
    <property type="entry name" value="GT4_WbuB-like"/>
    <property type="match status" value="1"/>
</dbReference>
<dbReference type="EMBL" id="JBHLTR010000045">
    <property type="protein sequence ID" value="MFC0560843.1"/>
    <property type="molecule type" value="Genomic_DNA"/>
</dbReference>
<dbReference type="Pfam" id="PF00534">
    <property type="entry name" value="Glycos_transf_1"/>
    <property type="match status" value="1"/>
</dbReference>
<dbReference type="InterPro" id="IPR050194">
    <property type="entry name" value="Glycosyltransferase_grp1"/>
</dbReference>
<evidence type="ECO:0000259" key="2">
    <source>
        <dbReference type="Pfam" id="PF13439"/>
    </source>
</evidence>
<feature type="domain" description="Glycosyltransferase subfamily 4-like N-terminal" evidence="2">
    <location>
        <begin position="26"/>
        <end position="212"/>
    </location>
</feature>
<reference evidence="3 4" key="1">
    <citation type="submission" date="2024-09" db="EMBL/GenBank/DDBJ databases">
        <authorList>
            <person name="Sun Q."/>
            <person name="Mori K."/>
        </authorList>
    </citation>
    <scope>NUCLEOTIDE SEQUENCE [LARGE SCALE GENOMIC DNA]</scope>
    <source>
        <strain evidence="3 4">NCAIM B.02301</strain>
    </source>
</reference>
<organism evidence="3 4">
    <name type="scientific">Halalkalibacter alkalisediminis</name>
    <dbReference type="NCBI Taxonomy" id="935616"/>
    <lineage>
        <taxon>Bacteria</taxon>
        <taxon>Bacillati</taxon>
        <taxon>Bacillota</taxon>
        <taxon>Bacilli</taxon>
        <taxon>Bacillales</taxon>
        <taxon>Bacillaceae</taxon>
        <taxon>Halalkalibacter</taxon>
    </lineage>
</organism>
<accession>A0ABV6NL76</accession>
<dbReference type="RefSeq" id="WP_273847646.1">
    <property type="nucleotide sequence ID" value="NZ_JAQQWT010000029.1"/>
</dbReference>
<sequence length="415" mass="47441">MKKKVWIMNHYATNMFFNRGGRHYWFAENLIKKGYEPTIFCANIRHNSEDFINVRDGKYSVETLSAIPFIFVKTVPYQKNGFDRIKNMVSFYKNLLPVAKDYAKKHGKPDVVFASSVHPLTLVAGLKIAKKFGVPCICEVRDLWPESIVAYDGLKRDSIIAKTLYMGEKWIYKRADSIVMTWEGGKDYIVDQGWQEQINLTKVKHISNGVVIDTFDKNSIENAIEDSDLDKKEYKNIVYAGSIRKVNNLGMLLDAAKIIQNKGKENIRFLIYGSGDESEMLIKRCKDESINNVVFKGRVEKKFVPSILKKAYINILHNSSTSLDKYGQSQNKFFEYLAAGKCIVQTYSTGYSVCEKYNCGISAPIQNAEEIANSIILACSDEKKNQIMAENARKAAYDFDFDKLTQKLIDVIENR</sequence>
<evidence type="ECO:0000313" key="3">
    <source>
        <dbReference type="EMBL" id="MFC0560843.1"/>
    </source>
</evidence>